<evidence type="ECO:0000256" key="1">
    <source>
        <dbReference type="SAM" id="MobiDB-lite"/>
    </source>
</evidence>
<comment type="caution">
    <text evidence="2">The sequence shown here is derived from an EMBL/GenBank/DDBJ whole genome shotgun (WGS) entry which is preliminary data.</text>
</comment>
<keyword evidence="3" id="KW-1185">Reference proteome</keyword>
<feature type="compositionally biased region" description="Basic and acidic residues" evidence="1">
    <location>
        <begin position="1"/>
        <end position="16"/>
    </location>
</feature>
<dbReference type="AlphaFoldDB" id="A0A9X3LHT9"/>
<feature type="compositionally biased region" description="Polar residues" evidence="1">
    <location>
        <begin position="26"/>
        <end position="42"/>
    </location>
</feature>
<organism evidence="2 3">
    <name type="scientific">Paenisporosarcina quisquiliarum</name>
    <dbReference type="NCBI Taxonomy" id="365346"/>
    <lineage>
        <taxon>Bacteria</taxon>
        <taxon>Bacillati</taxon>
        <taxon>Bacillota</taxon>
        <taxon>Bacilli</taxon>
        <taxon>Bacillales</taxon>
        <taxon>Caryophanaceae</taxon>
        <taxon>Paenisporosarcina</taxon>
    </lineage>
</organism>
<protein>
    <submittedName>
        <fullName evidence="2">YpzG family protein</fullName>
    </submittedName>
</protein>
<evidence type="ECO:0000313" key="3">
    <source>
        <dbReference type="Proteomes" id="UP001152173"/>
    </source>
</evidence>
<accession>A0A9X3LHT9</accession>
<gene>
    <name evidence="2" type="ORF">M9R32_13870</name>
</gene>
<dbReference type="RefSeq" id="WP_269927353.1">
    <property type="nucleotide sequence ID" value="NZ_JAMKBJ010000014.1"/>
</dbReference>
<sequence length="51" mass="5766">MSKKQPLDSKSAELHHNWTRPKKAKSQVNGNTEESQATQILKTSAKIYRNG</sequence>
<evidence type="ECO:0000313" key="2">
    <source>
        <dbReference type="EMBL" id="MCZ8538280.1"/>
    </source>
</evidence>
<name>A0A9X3LHT9_9BACL</name>
<reference evidence="2" key="1">
    <citation type="submission" date="2022-05" db="EMBL/GenBank/DDBJ databases">
        <authorList>
            <person name="Colautti A."/>
            <person name="Iacumin L."/>
        </authorList>
    </citation>
    <scope>NUCLEOTIDE SEQUENCE</scope>
    <source>
        <strain evidence="2">SK 55</strain>
    </source>
</reference>
<proteinExistence type="predicted"/>
<feature type="region of interest" description="Disordered" evidence="1">
    <location>
        <begin position="1"/>
        <end position="51"/>
    </location>
</feature>
<dbReference type="InterPro" id="IPR025413">
    <property type="entry name" value="YpzG-like"/>
</dbReference>
<dbReference type="EMBL" id="JAMKBJ010000014">
    <property type="protein sequence ID" value="MCZ8538280.1"/>
    <property type="molecule type" value="Genomic_DNA"/>
</dbReference>
<dbReference type="Proteomes" id="UP001152173">
    <property type="component" value="Unassembled WGS sequence"/>
</dbReference>
<dbReference type="Pfam" id="PF14139">
    <property type="entry name" value="YpzG"/>
    <property type="match status" value="1"/>
</dbReference>